<keyword evidence="2" id="KW-1015">Disulfide bond</keyword>
<dbReference type="PANTHER" id="PTHR22906">
    <property type="entry name" value="PROPERDIN"/>
    <property type="match status" value="1"/>
</dbReference>
<dbReference type="InterPro" id="IPR036508">
    <property type="entry name" value="Chitin-bd_dom_sf"/>
</dbReference>
<feature type="domain" description="Chitin-binding type-2" evidence="4">
    <location>
        <begin position="330"/>
        <end position="381"/>
    </location>
</feature>
<dbReference type="PANTHER" id="PTHR22906:SF21">
    <property type="entry name" value="SEMA DOMAIN-CONTAINING PROTEIN"/>
    <property type="match status" value="1"/>
</dbReference>
<keyword evidence="1" id="KW-0677">Repeat</keyword>
<reference evidence="5 6" key="1">
    <citation type="journal article" date="2017" name="Nat. Ecol. Evol.">
        <title>Scallop genome provides insights into evolution of bilaterian karyotype and development.</title>
        <authorList>
            <person name="Wang S."/>
            <person name="Zhang J."/>
            <person name="Jiao W."/>
            <person name="Li J."/>
            <person name="Xun X."/>
            <person name="Sun Y."/>
            <person name="Guo X."/>
            <person name="Huan P."/>
            <person name="Dong B."/>
            <person name="Zhang L."/>
            <person name="Hu X."/>
            <person name="Sun X."/>
            <person name="Wang J."/>
            <person name="Zhao C."/>
            <person name="Wang Y."/>
            <person name="Wang D."/>
            <person name="Huang X."/>
            <person name="Wang R."/>
            <person name="Lv J."/>
            <person name="Li Y."/>
            <person name="Zhang Z."/>
            <person name="Liu B."/>
            <person name="Lu W."/>
            <person name="Hui Y."/>
            <person name="Liang J."/>
            <person name="Zhou Z."/>
            <person name="Hou R."/>
            <person name="Li X."/>
            <person name="Liu Y."/>
            <person name="Li H."/>
            <person name="Ning X."/>
            <person name="Lin Y."/>
            <person name="Zhao L."/>
            <person name="Xing Q."/>
            <person name="Dou J."/>
            <person name="Li Y."/>
            <person name="Mao J."/>
            <person name="Guo H."/>
            <person name="Dou H."/>
            <person name="Li T."/>
            <person name="Mu C."/>
            <person name="Jiang W."/>
            <person name="Fu Q."/>
            <person name="Fu X."/>
            <person name="Miao Y."/>
            <person name="Liu J."/>
            <person name="Yu Q."/>
            <person name="Li R."/>
            <person name="Liao H."/>
            <person name="Li X."/>
            <person name="Kong Y."/>
            <person name="Jiang Z."/>
            <person name="Chourrout D."/>
            <person name="Li R."/>
            <person name="Bao Z."/>
        </authorList>
    </citation>
    <scope>NUCLEOTIDE SEQUENCE [LARGE SCALE GENOMIC DNA]</scope>
    <source>
        <strain evidence="5 6">PY_sf001</strain>
    </source>
</reference>
<dbReference type="InterPro" id="IPR002557">
    <property type="entry name" value="Chitin-bd_dom"/>
</dbReference>
<dbReference type="InterPro" id="IPR052065">
    <property type="entry name" value="Compl_asym_regulator"/>
</dbReference>
<evidence type="ECO:0000313" key="6">
    <source>
        <dbReference type="Proteomes" id="UP000242188"/>
    </source>
</evidence>
<dbReference type="PROSITE" id="PS50092">
    <property type="entry name" value="TSP1"/>
    <property type="match status" value="3"/>
</dbReference>
<organism evidence="5 6">
    <name type="scientific">Mizuhopecten yessoensis</name>
    <name type="common">Japanese scallop</name>
    <name type="synonym">Patinopecten yessoensis</name>
    <dbReference type="NCBI Taxonomy" id="6573"/>
    <lineage>
        <taxon>Eukaryota</taxon>
        <taxon>Metazoa</taxon>
        <taxon>Spiralia</taxon>
        <taxon>Lophotrochozoa</taxon>
        <taxon>Mollusca</taxon>
        <taxon>Bivalvia</taxon>
        <taxon>Autobranchia</taxon>
        <taxon>Pteriomorphia</taxon>
        <taxon>Pectinida</taxon>
        <taxon>Pectinoidea</taxon>
        <taxon>Pectinidae</taxon>
        <taxon>Mizuhopecten</taxon>
    </lineage>
</organism>
<dbReference type="GO" id="GO:0008061">
    <property type="term" value="F:chitin binding"/>
    <property type="evidence" value="ECO:0007669"/>
    <property type="project" value="InterPro"/>
</dbReference>
<dbReference type="Gene3D" id="2.170.140.10">
    <property type="entry name" value="Chitin binding domain"/>
    <property type="match status" value="2"/>
</dbReference>
<proteinExistence type="predicted"/>
<dbReference type="SUPFAM" id="SSF82895">
    <property type="entry name" value="TSP-1 type 1 repeat"/>
    <property type="match status" value="3"/>
</dbReference>
<dbReference type="EMBL" id="NEDP02005326">
    <property type="protein sequence ID" value="OWF42002.1"/>
    <property type="molecule type" value="Genomic_DNA"/>
</dbReference>
<evidence type="ECO:0000256" key="2">
    <source>
        <dbReference type="ARBA" id="ARBA00023157"/>
    </source>
</evidence>
<dbReference type="Gene3D" id="2.20.100.10">
    <property type="entry name" value="Thrombospondin type-1 (TSP1) repeat"/>
    <property type="match status" value="3"/>
</dbReference>
<comment type="caution">
    <text evidence="5">The sequence shown here is derived from an EMBL/GenBank/DDBJ whole genome shotgun (WGS) entry which is preliminary data.</text>
</comment>
<dbReference type="Proteomes" id="UP000242188">
    <property type="component" value="Unassembled WGS sequence"/>
</dbReference>
<protein>
    <submittedName>
        <fullName evidence="5">Hemicentin-1</fullName>
    </submittedName>
</protein>
<dbReference type="OrthoDB" id="6043890at2759"/>
<feature type="signal peptide" evidence="3">
    <location>
        <begin position="1"/>
        <end position="24"/>
    </location>
</feature>
<name>A0A210PZU4_MIZYE</name>
<dbReference type="GO" id="GO:0005576">
    <property type="term" value="C:extracellular region"/>
    <property type="evidence" value="ECO:0007669"/>
    <property type="project" value="InterPro"/>
</dbReference>
<feature type="domain" description="Chitin-binding type-2" evidence="4">
    <location>
        <begin position="264"/>
        <end position="322"/>
    </location>
</feature>
<dbReference type="InterPro" id="IPR000884">
    <property type="entry name" value="TSP1_rpt"/>
</dbReference>
<dbReference type="Pfam" id="PF00090">
    <property type="entry name" value="TSP_1"/>
    <property type="match status" value="3"/>
</dbReference>
<dbReference type="SUPFAM" id="SSF57625">
    <property type="entry name" value="Invertebrate chitin-binding proteins"/>
    <property type="match status" value="2"/>
</dbReference>
<dbReference type="AlphaFoldDB" id="A0A210PZU4"/>
<evidence type="ECO:0000313" key="5">
    <source>
        <dbReference type="EMBL" id="OWF42002.1"/>
    </source>
</evidence>
<gene>
    <name evidence="5" type="ORF">KP79_PYT11038</name>
</gene>
<evidence type="ECO:0000256" key="1">
    <source>
        <dbReference type="ARBA" id="ARBA00022737"/>
    </source>
</evidence>
<evidence type="ECO:0000259" key="4">
    <source>
        <dbReference type="PROSITE" id="PS50940"/>
    </source>
</evidence>
<accession>A0A210PZU4</accession>
<dbReference type="Pfam" id="PF01607">
    <property type="entry name" value="CBM_14"/>
    <property type="match status" value="2"/>
</dbReference>
<dbReference type="InterPro" id="IPR036383">
    <property type="entry name" value="TSP1_rpt_sf"/>
</dbReference>
<keyword evidence="3" id="KW-0732">Signal</keyword>
<feature type="chain" id="PRO_5013392670" evidence="3">
    <location>
        <begin position="25"/>
        <end position="381"/>
    </location>
</feature>
<dbReference type="SMART" id="SM00494">
    <property type="entry name" value="ChtBD2"/>
    <property type="match status" value="2"/>
</dbReference>
<dbReference type="PROSITE" id="PS50940">
    <property type="entry name" value="CHIT_BIND_II"/>
    <property type="match status" value="2"/>
</dbReference>
<evidence type="ECO:0000256" key="3">
    <source>
        <dbReference type="SAM" id="SignalP"/>
    </source>
</evidence>
<keyword evidence="6" id="KW-1185">Reference proteome</keyword>
<sequence>MAVNSVRALLAFFVLSSLLCEASAATCSNKRTCTERLSRSKREQYSCGWWGLGKCYRYVPEYYNVQKTCYMDEYCTHCQWSDWSAPVYKPCPVKCGGGIQNGIKTRSVKVPAFNGGNSCTESDYRQSVSRNCNTHPCPIHGKWSQWSDYKDISSCSVTCDKGIKSMERNRECNNPSPQYGGDDCKESASETKTASCFEKHCPIDGGWTDYSAFTPWSICSGECDQSRNRNRTCTNPKPQYGGRDCDGESMDLEIRDCFEGECLVESCKSRRMEKDPNAALPRNCKQYVSCSHTNTVMNCSIGTYWDQEKVTCNHKQRVGCDSDKDSEDEPETCQPGELNVDENDPNIFYMCTPDGLLTAMNCPTGLVFKTSSKTCDWPVSS</sequence>
<dbReference type="SMART" id="SM00209">
    <property type="entry name" value="TSP1"/>
    <property type="match status" value="3"/>
</dbReference>